<evidence type="ECO:0000256" key="3">
    <source>
        <dbReference type="ARBA" id="ARBA00022737"/>
    </source>
</evidence>
<keyword evidence="1 7" id="KW-0853">WD repeat</keyword>
<dbReference type="InterPro" id="IPR001680">
    <property type="entry name" value="WD40_rpt"/>
</dbReference>
<dbReference type="InterPro" id="IPR013083">
    <property type="entry name" value="Znf_RING/FYVE/PHD"/>
</dbReference>
<evidence type="ECO:0000256" key="5">
    <source>
        <dbReference type="ARBA" id="ARBA00022833"/>
    </source>
</evidence>
<evidence type="ECO:0000256" key="2">
    <source>
        <dbReference type="ARBA" id="ARBA00022723"/>
    </source>
</evidence>
<keyword evidence="5" id="KW-0862">Zinc</keyword>
<evidence type="ECO:0000313" key="13">
    <source>
        <dbReference type="Proteomes" id="UP000198287"/>
    </source>
</evidence>
<feature type="coiled-coil region" evidence="8">
    <location>
        <begin position="211"/>
        <end position="268"/>
    </location>
</feature>
<keyword evidence="8" id="KW-0175">Coiled coil</keyword>
<organism evidence="12 13">
    <name type="scientific">Folsomia candida</name>
    <name type="common">Springtail</name>
    <dbReference type="NCBI Taxonomy" id="158441"/>
    <lineage>
        <taxon>Eukaryota</taxon>
        <taxon>Metazoa</taxon>
        <taxon>Ecdysozoa</taxon>
        <taxon>Arthropoda</taxon>
        <taxon>Hexapoda</taxon>
        <taxon>Collembola</taxon>
        <taxon>Entomobryomorpha</taxon>
        <taxon>Isotomoidea</taxon>
        <taxon>Isotomidae</taxon>
        <taxon>Proisotominae</taxon>
        <taxon>Folsomia</taxon>
    </lineage>
</organism>
<dbReference type="PANTHER" id="PTHR44080:SF1">
    <property type="entry name" value="E3 UBIQUITIN-PROTEIN LIGASE COP1"/>
    <property type="match status" value="1"/>
</dbReference>
<evidence type="ECO:0000256" key="6">
    <source>
        <dbReference type="PROSITE-ProRule" id="PRU00175"/>
    </source>
</evidence>
<dbReference type="SMART" id="SM00320">
    <property type="entry name" value="WD40"/>
    <property type="match status" value="6"/>
</dbReference>
<dbReference type="CDD" id="cd00200">
    <property type="entry name" value="WD40"/>
    <property type="match status" value="1"/>
</dbReference>
<feature type="repeat" description="WD" evidence="7">
    <location>
        <begin position="576"/>
        <end position="616"/>
    </location>
</feature>
<evidence type="ECO:0000256" key="9">
    <source>
        <dbReference type="SAM" id="MobiDB-lite"/>
    </source>
</evidence>
<evidence type="ECO:0000313" key="12">
    <source>
        <dbReference type="EMBL" id="OXA38702.1"/>
    </source>
</evidence>
<feature type="chain" id="PRO_5012013862" evidence="10">
    <location>
        <begin position="28"/>
        <end position="706"/>
    </location>
</feature>
<dbReference type="Gene3D" id="3.30.40.10">
    <property type="entry name" value="Zinc/RING finger domain, C3HC4 (zinc finger)"/>
    <property type="match status" value="1"/>
</dbReference>
<dbReference type="InterPro" id="IPR017907">
    <property type="entry name" value="Znf_RING_CS"/>
</dbReference>
<dbReference type="Proteomes" id="UP000198287">
    <property type="component" value="Unassembled WGS sequence"/>
</dbReference>
<dbReference type="InterPro" id="IPR015943">
    <property type="entry name" value="WD40/YVTN_repeat-like_dom_sf"/>
</dbReference>
<keyword evidence="4 6" id="KW-0863">Zinc-finger</keyword>
<dbReference type="InterPro" id="IPR036322">
    <property type="entry name" value="WD40_repeat_dom_sf"/>
</dbReference>
<comment type="caution">
    <text evidence="12">The sequence shown here is derived from an EMBL/GenBank/DDBJ whole genome shotgun (WGS) entry which is preliminary data.</text>
</comment>
<keyword evidence="10" id="KW-0732">Signal</keyword>
<dbReference type="OrthoDB" id="273771at2759"/>
<gene>
    <name evidence="12" type="ORF">Fcan01_26596</name>
</gene>
<feature type="domain" description="RING-type" evidence="11">
    <location>
        <begin position="119"/>
        <end position="156"/>
    </location>
</feature>
<feature type="region of interest" description="Disordered" evidence="9">
    <location>
        <begin position="50"/>
        <end position="80"/>
    </location>
</feature>
<dbReference type="PROSITE" id="PS50082">
    <property type="entry name" value="WD_REPEATS_2"/>
    <property type="match status" value="2"/>
</dbReference>
<dbReference type="PROSITE" id="PS00518">
    <property type="entry name" value="ZF_RING_1"/>
    <property type="match status" value="1"/>
</dbReference>
<evidence type="ECO:0000256" key="10">
    <source>
        <dbReference type="SAM" id="SignalP"/>
    </source>
</evidence>
<accession>A0A226CZG4</accession>
<sequence>MSSTLVLLLATVVCFFAIVHLPEGGQAADDCTVCPELRVYQEKGGHDFVSMMNTNSPPTSSSSDNNPGSTATPTSTSTPIPVYTRCGPSAPRILYKRPHALICNGKTDTWGKAMSEYDCPICIGVLKEAAITRCGHTFCLECIKRSLSVKPICPQCGTAEQTENIVPNYIADQLVIKYLSTQKNAKTEIAKLNDTSPSEILQNMNVHKLNLNNIENLIIILQRKRDVLSAESRVHERTLLLEFLGELLKLKKAEKDRLEKEVYLIEQDLTQVTSRPYNAVKGGGMNVLHNDLESGDEGIPMSSDIEGFNTQVLSCQELKEKSMSARRKRMHSHFDELINIYMDSRKVDLHDVRRNDATVVPNDSFDYQDLDRFGSTLSRISRYSGLKPLATLSYSADLLTNNNIVSSIEFDKDSEFFAIAGVTRKIKLFEYATVIGSSVDIHCPNAELLCNAKISCVAWSGYYKNRLGSSDYDGFVTIWDASTTQKIQNLTEHEKRVWSVDWSNGDPRLFASGSDDSKVKLWTTITNQSVATIEAKANVCCVKFCPQNSFIVAFGCADHCIQYYDFRHARQPLATLTGHKKAVSYVKFASKDELISASTDSNLKLWNLQSASTECVRSFTGHINEKNFVGLGTDGNYIACGSENNSLYIYYRDISRPLLHFKFDNNPNMLKVDDAGEFVSAVVWKKGSPVIVAANSQGSIKILELT</sequence>
<keyword evidence="3" id="KW-0677">Repeat</keyword>
<evidence type="ECO:0000256" key="7">
    <source>
        <dbReference type="PROSITE-ProRule" id="PRU00221"/>
    </source>
</evidence>
<dbReference type="GO" id="GO:0043161">
    <property type="term" value="P:proteasome-mediated ubiquitin-dependent protein catabolic process"/>
    <property type="evidence" value="ECO:0007669"/>
    <property type="project" value="TreeGrafter"/>
</dbReference>
<dbReference type="Gene3D" id="2.130.10.10">
    <property type="entry name" value="YVTN repeat-like/Quinoprotein amine dehydrogenase"/>
    <property type="match status" value="1"/>
</dbReference>
<dbReference type="GO" id="GO:0008270">
    <property type="term" value="F:zinc ion binding"/>
    <property type="evidence" value="ECO:0007669"/>
    <property type="project" value="UniProtKB-KW"/>
</dbReference>
<dbReference type="InterPro" id="IPR019775">
    <property type="entry name" value="WD40_repeat_CS"/>
</dbReference>
<evidence type="ECO:0000256" key="8">
    <source>
        <dbReference type="SAM" id="Coils"/>
    </source>
</evidence>
<dbReference type="PROSITE" id="PS00678">
    <property type="entry name" value="WD_REPEATS_1"/>
    <property type="match status" value="1"/>
</dbReference>
<protein>
    <submittedName>
        <fullName evidence="12">E3 ubiquitin-protein ligase RFWD2</fullName>
    </submittedName>
</protein>
<dbReference type="InterPro" id="IPR001841">
    <property type="entry name" value="Znf_RING"/>
</dbReference>
<dbReference type="PANTHER" id="PTHR44080">
    <property type="entry name" value="E3 UBIQUITIN-PROTEIN LIGASE COP1"/>
    <property type="match status" value="1"/>
</dbReference>
<dbReference type="EMBL" id="LNIX01000044">
    <property type="protein sequence ID" value="OXA38702.1"/>
    <property type="molecule type" value="Genomic_DNA"/>
</dbReference>
<dbReference type="PROSITE" id="PS50294">
    <property type="entry name" value="WD_REPEATS_REGION"/>
    <property type="match status" value="2"/>
</dbReference>
<dbReference type="STRING" id="158441.A0A226CZG4"/>
<dbReference type="AlphaFoldDB" id="A0A226CZG4"/>
<keyword evidence="13" id="KW-1185">Reference proteome</keyword>
<evidence type="ECO:0000259" key="11">
    <source>
        <dbReference type="PROSITE" id="PS50089"/>
    </source>
</evidence>
<dbReference type="SUPFAM" id="SSF50978">
    <property type="entry name" value="WD40 repeat-like"/>
    <property type="match status" value="1"/>
</dbReference>
<dbReference type="SMART" id="SM00184">
    <property type="entry name" value="RING"/>
    <property type="match status" value="1"/>
</dbReference>
<proteinExistence type="predicted"/>
<dbReference type="SUPFAM" id="SSF57850">
    <property type="entry name" value="RING/U-box"/>
    <property type="match status" value="1"/>
</dbReference>
<feature type="compositionally biased region" description="Low complexity" evidence="9">
    <location>
        <begin position="50"/>
        <end position="79"/>
    </location>
</feature>
<feature type="signal peptide" evidence="10">
    <location>
        <begin position="1"/>
        <end position="27"/>
    </location>
</feature>
<dbReference type="Pfam" id="PF00400">
    <property type="entry name" value="WD40"/>
    <property type="match status" value="4"/>
</dbReference>
<evidence type="ECO:0000256" key="1">
    <source>
        <dbReference type="ARBA" id="ARBA00022574"/>
    </source>
</evidence>
<dbReference type="InterPro" id="IPR042755">
    <property type="entry name" value="COP1"/>
</dbReference>
<dbReference type="OMA" id="CWRQMSN"/>
<reference evidence="12 13" key="1">
    <citation type="submission" date="2015-12" db="EMBL/GenBank/DDBJ databases">
        <title>The genome of Folsomia candida.</title>
        <authorList>
            <person name="Faddeeva A."/>
            <person name="Derks M.F."/>
            <person name="Anvar Y."/>
            <person name="Smit S."/>
            <person name="Van Straalen N."/>
            <person name="Roelofs D."/>
        </authorList>
    </citation>
    <scope>NUCLEOTIDE SEQUENCE [LARGE SCALE GENOMIC DNA]</scope>
    <source>
        <strain evidence="12 13">VU population</strain>
        <tissue evidence="12">Whole body</tissue>
    </source>
</reference>
<dbReference type="Pfam" id="PF13923">
    <property type="entry name" value="zf-C3HC4_2"/>
    <property type="match status" value="1"/>
</dbReference>
<name>A0A226CZG4_FOLCA</name>
<feature type="repeat" description="WD" evidence="7">
    <location>
        <begin position="490"/>
        <end position="532"/>
    </location>
</feature>
<keyword evidence="2" id="KW-0479">Metal-binding</keyword>
<evidence type="ECO:0000256" key="4">
    <source>
        <dbReference type="ARBA" id="ARBA00022771"/>
    </source>
</evidence>
<dbReference type="PROSITE" id="PS50089">
    <property type="entry name" value="ZF_RING_2"/>
    <property type="match status" value="1"/>
</dbReference>
<dbReference type="GO" id="GO:0061630">
    <property type="term" value="F:ubiquitin protein ligase activity"/>
    <property type="evidence" value="ECO:0007669"/>
    <property type="project" value="InterPro"/>
</dbReference>